<dbReference type="GO" id="GO:0042866">
    <property type="term" value="P:pyruvate biosynthetic process"/>
    <property type="evidence" value="ECO:0007669"/>
    <property type="project" value="UniProtKB-UniRule"/>
</dbReference>
<feature type="binding site" evidence="4">
    <location>
        <position position="116"/>
    </location>
    <ligand>
        <name>substrate</name>
    </ligand>
</feature>
<comment type="subcellular location">
    <subcellularLocation>
        <location evidence="4">Cytoplasm</location>
    </subcellularLocation>
</comment>
<dbReference type="EC" id="4.1.3.40" evidence="4"/>
<sequence>MDKLSLYRKLLENGNWQTGEKNLPKKVADWLLHSDSLTQKLQSICGKLNVEITQQGWKAVRSSPQFAKNDENHTAWLREVILKGDKQDWIFAQTILPKQTIEMVASPVLELGESPIGLWLFPQQPERISLEWSFDAETKLYARRSLLSLKGYPLVIYELFLPQFPFEP</sequence>
<dbReference type="HAMAP" id="MF_01632">
    <property type="entry name" value="UbiC"/>
    <property type="match status" value="1"/>
</dbReference>
<protein>
    <recommendedName>
        <fullName evidence="4">Probable chorismate pyruvate-lyase</fullName>
        <shortName evidence="4">CL</shortName>
        <shortName evidence="4">CPL</shortName>
        <ecNumber evidence="4">4.1.3.40</ecNumber>
    </recommendedName>
</protein>
<dbReference type="OrthoDB" id="9789493at2"/>
<dbReference type="RefSeq" id="WP_157402473.1">
    <property type="nucleotide sequence ID" value="NZ_JABULY010000007.1"/>
</dbReference>
<evidence type="ECO:0000313" key="6">
    <source>
        <dbReference type="EMBL" id="MBV6547030.1"/>
    </source>
</evidence>
<dbReference type="SUPFAM" id="SSF64288">
    <property type="entry name" value="Chorismate lyase-like"/>
    <property type="match status" value="1"/>
</dbReference>
<name>A0A949T5R7_9PAST</name>
<dbReference type="Pfam" id="PF04345">
    <property type="entry name" value="Chor_lyase"/>
    <property type="match status" value="1"/>
</dbReference>
<dbReference type="GeneID" id="65548258"/>
<keyword evidence="3 4" id="KW-0456">Lyase</keyword>
<dbReference type="PANTHER" id="PTHR38683">
    <property type="entry name" value="CHORISMATE PYRUVATE-LYASE"/>
    <property type="match status" value="1"/>
</dbReference>
<keyword evidence="8" id="KW-1185">Reference proteome</keyword>
<evidence type="ECO:0000256" key="2">
    <source>
        <dbReference type="ARBA" id="ARBA00022688"/>
    </source>
</evidence>
<accession>A0A949T5R7</accession>
<feature type="binding site" evidence="4">
    <location>
        <position position="78"/>
    </location>
    <ligand>
        <name>substrate</name>
    </ligand>
</feature>
<keyword evidence="2 4" id="KW-0831">Ubiquinone biosynthesis</keyword>
<organism evidence="6 7">
    <name type="scientific">Ursidibacter maritimus</name>
    <dbReference type="NCBI Taxonomy" id="1331689"/>
    <lineage>
        <taxon>Bacteria</taxon>
        <taxon>Pseudomonadati</taxon>
        <taxon>Pseudomonadota</taxon>
        <taxon>Gammaproteobacteria</taxon>
        <taxon>Pasteurellales</taxon>
        <taxon>Pasteurellaceae</taxon>
        <taxon>Ursidibacter</taxon>
    </lineage>
</organism>
<dbReference type="GO" id="GO:0005829">
    <property type="term" value="C:cytosol"/>
    <property type="evidence" value="ECO:0007669"/>
    <property type="project" value="TreeGrafter"/>
</dbReference>
<evidence type="ECO:0000256" key="3">
    <source>
        <dbReference type="ARBA" id="ARBA00023239"/>
    </source>
</evidence>
<comment type="function">
    <text evidence="4">Removes the pyruvyl group from chorismate, with concomitant aromatization of the ring, to provide 4-hydroxybenzoate (4HB) for the ubiquinone pathway.</text>
</comment>
<gene>
    <name evidence="4" type="primary">ubiC</name>
    <name evidence="5" type="ORF">HT657_08885</name>
    <name evidence="6" type="ORF">HT672_07010</name>
</gene>
<feature type="binding site" evidence="4">
    <location>
        <position position="158"/>
    </location>
    <ligand>
        <name>substrate</name>
    </ligand>
</feature>
<reference evidence="6 8" key="1">
    <citation type="journal article" date="2021" name="Mol. Ecol.">
        <title>Polar bear-adapted Ursidibacter maritimus are remarkably conserved after generations in captivity.</title>
        <authorList>
            <person name="Espinosa-Gongora C."/>
            <person name="Hansen M.J."/>
            <person name="Bertelsen M.F."/>
            <person name="Bojesen A.M."/>
        </authorList>
    </citation>
    <scope>NUCLEOTIDE SEQUENCE</scope>
    <source>
        <strain evidence="6">Pb43105x</strain>
        <strain evidence="5 8">Pb43106</strain>
    </source>
</reference>
<evidence type="ECO:0000256" key="4">
    <source>
        <dbReference type="HAMAP-Rule" id="MF_01632"/>
    </source>
</evidence>
<evidence type="ECO:0000313" key="8">
    <source>
        <dbReference type="Proteomes" id="UP001196379"/>
    </source>
</evidence>
<proteinExistence type="inferred from homology"/>
<comment type="caution">
    <text evidence="6">The sequence shown here is derived from an EMBL/GenBank/DDBJ whole genome shotgun (WGS) entry which is preliminary data.</text>
</comment>
<comment type="pathway">
    <text evidence="4">Cofactor biosynthesis; ubiquinone biosynthesis.</text>
</comment>
<dbReference type="EMBL" id="JABUMC010000014">
    <property type="protein sequence ID" value="MBV6547030.1"/>
    <property type="molecule type" value="Genomic_DNA"/>
</dbReference>
<comment type="similarity">
    <text evidence="4">Belongs to the UbiC family.</text>
</comment>
<dbReference type="Proteomes" id="UP001196379">
    <property type="component" value="Unassembled WGS sequence"/>
</dbReference>
<evidence type="ECO:0000313" key="7">
    <source>
        <dbReference type="Proteomes" id="UP000732858"/>
    </source>
</evidence>
<dbReference type="GO" id="GO:0006744">
    <property type="term" value="P:ubiquinone biosynthetic process"/>
    <property type="evidence" value="ECO:0007669"/>
    <property type="project" value="UniProtKB-UniRule"/>
</dbReference>
<dbReference type="EMBL" id="JABULY010000007">
    <property type="protein sequence ID" value="MBV6532237.1"/>
    <property type="molecule type" value="Genomic_DNA"/>
</dbReference>
<dbReference type="GO" id="GO:0008813">
    <property type="term" value="F:chorismate lyase activity"/>
    <property type="evidence" value="ECO:0007669"/>
    <property type="project" value="UniProtKB-UniRule"/>
</dbReference>
<dbReference type="Proteomes" id="UP000732858">
    <property type="component" value="Unassembled WGS sequence"/>
</dbReference>
<comment type="caution">
    <text evidence="4">Lacks conserved residue(s) required for the propagation of feature annotation.</text>
</comment>
<dbReference type="InterPro" id="IPR028978">
    <property type="entry name" value="Chorismate_lyase_/UTRA_dom_sf"/>
</dbReference>
<keyword evidence="1 4" id="KW-0963">Cytoplasm</keyword>
<dbReference type="Gene3D" id="3.40.1410.10">
    <property type="entry name" value="Chorismate lyase-like"/>
    <property type="match status" value="1"/>
</dbReference>
<evidence type="ECO:0000313" key="5">
    <source>
        <dbReference type="EMBL" id="MBV6532237.1"/>
    </source>
</evidence>
<dbReference type="AlphaFoldDB" id="A0A949T5R7"/>
<comment type="catalytic activity">
    <reaction evidence="4">
        <text>chorismate = 4-hydroxybenzoate + pyruvate</text>
        <dbReference type="Rhea" id="RHEA:16505"/>
        <dbReference type="ChEBI" id="CHEBI:15361"/>
        <dbReference type="ChEBI" id="CHEBI:17879"/>
        <dbReference type="ChEBI" id="CHEBI:29748"/>
        <dbReference type="EC" id="4.1.3.40"/>
    </reaction>
</comment>
<dbReference type="InterPro" id="IPR007440">
    <property type="entry name" value="Chorismate--pyruvate_lyase"/>
</dbReference>
<dbReference type="PANTHER" id="PTHR38683:SF1">
    <property type="entry name" value="CHORISMATE PYRUVATE-LYASE"/>
    <property type="match status" value="1"/>
</dbReference>
<keyword evidence="4" id="KW-0670">Pyruvate</keyword>
<evidence type="ECO:0000256" key="1">
    <source>
        <dbReference type="ARBA" id="ARBA00022490"/>
    </source>
</evidence>